<dbReference type="PANTHER" id="PTHR15665">
    <property type="entry name" value="ASTEROID PROTEIN"/>
    <property type="match status" value="1"/>
</dbReference>
<evidence type="ECO:0008006" key="5">
    <source>
        <dbReference type="Google" id="ProtNLM"/>
    </source>
</evidence>
<evidence type="ECO:0000313" key="3">
    <source>
        <dbReference type="EMBL" id="KAJ1101678.1"/>
    </source>
</evidence>
<dbReference type="InterPro" id="IPR029060">
    <property type="entry name" value="PIN-like_dom_sf"/>
</dbReference>
<protein>
    <recommendedName>
        <fullName evidence="5">Asteroid domain-containing protein</fullName>
    </recommendedName>
</protein>
<comment type="similarity">
    <text evidence="1">Belongs to the asteroid family.</text>
</comment>
<evidence type="ECO:0000313" key="4">
    <source>
        <dbReference type="Proteomes" id="UP001066276"/>
    </source>
</evidence>
<evidence type="ECO:0000256" key="2">
    <source>
        <dbReference type="SAM" id="MobiDB-lite"/>
    </source>
</evidence>
<dbReference type="Proteomes" id="UP001066276">
    <property type="component" value="Chromosome 10"/>
</dbReference>
<dbReference type="SUPFAM" id="SSF88723">
    <property type="entry name" value="PIN domain-like"/>
    <property type="match status" value="1"/>
</dbReference>
<keyword evidence="4" id="KW-1185">Reference proteome</keyword>
<sequence length="814" mass="92048">MSALTLTGDVFLDTVLGALVRVWRKEDLSIAHSQTQSRANRTGKRNSQETEEPSFATANIKETQTHQLFVISKATSTGGSITQHAHEDVKYSAGNSGSWATGESLPGRQVDAFPGLFFLIRPSPSVDPALEFAGTQHNPYSRKTISSLQVLDSHLVTGDDPTKDHQHGMKDMLGSLNCRMGIPGLMTYVKANNQFFDSLKLRDSKIIIDGSNLYYRLYFDSYLDLQHGGDYDAFTDFVQAFFNALSACRIYPYVVLDGGCDPTDKKLETHKQRAKDKIRMAHSLSQGRGGTVLPLLIRDVFIQVLHSIRVPFIQCFLEADREIVALANHWKCPVLTYDSDFCIFDLNGGYCPASDFQWRNMGTIKGTQQSYIPAKCFFVEKLCSHFSNMNRALLPLFAVLNGNDYITIPALAAFFRNVKFPIGGCSSHSKKHIRMQGLLNWLSGFKDPAEAMENILKYLKKHEQNDIKDLLSTHMEDYKPANVKLEDFFQNGLYECDLALSFNLPDWFLDGLAKGQLSPFLGDVLVLKRTFLFVQVENMQRVSAHNISKPIRRAIYRLLLNSSSGAAQVSPTNKQTKVLCVNEFDRTEQTLKKTAAEVAIEDCGVFPNNFFVSKITKETLSEHLKLLLGVLEVKSSILDPLRSCWMFPVAITCFWVDHCEPKVKLHHLYALLMGMVYGEMHRIISSQGPAEKTKAVFDQFLKLKERKGQNKHLDLDAAHIFCQWQSCLQMGLYLNQLLRFPLPEPDLTRLYNGTLVHRLCHEFKSSPATKDLLSRWPAMEELFHILLLAVTSAVPPDFFQNKSKSKPKKNRKKK</sequence>
<dbReference type="EMBL" id="JANPWB010000014">
    <property type="protein sequence ID" value="KAJ1101678.1"/>
    <property type="molecule type" value="Genomic_DNA"/>
</dbReference>
<dbReference type="InterPro" id="IPR026832">
    <property type="entry name" value="Asteroid"/>
</dbReference>
<proteinExistence type="inferred from homology"/>
<dbReference type="AlphaFoldDB" id="A0AAV7ME44"/>
<dbReference type="PANTHER" id="PTHR15665:SF1">
    <property type="entry name" value="PROTEIN ASTEROID HOMOLOG 1"/>
    <property type="match status" value="1"/>
</dbReference>
<gene>
    <name evidence="3" type="ORF">NDU88_006743</name>
</gene>
<reference evidence="3" key="1">
    <citation type="journal article" date="2022" name="bioRxiv">
        <title>Sequencing and chromosome-scale assembly of the giantPleurodeles waltlgenome.</title>
        <authorList>
            <person name="Brown T."/>
            <person name="Elewa A."/>
            <person name="Iarovenko S."/>
            <person name="Subramanian E."/>
            <person name="Araus A.J."/>
            <person name="Petzold A."/>
            <person name="Susuki M."/>
            <person name="Suzuki K.-i.T."/>
            <person name="Hayashi T."/>
            <person name="Toyoda A."/>
            <person name="Oliveira C."/>
            <person name="Osipova E."/>
            <person name="Leigh N.D."/>
            <person name="Simon A."/>
            <person name="Yun M.H."/>
        </authorList>
    </citation>
    <scope>NUCLEOTIDE SEQUENCE</scope>
    <source>
        <strain evidence="3">20211129_DDA</strain>
        <tissue evidence="3">Liver</tissue>
    </source>
</reference>
<dbReference type="Gene3D" id="3.40.50.1010">
    <property type="entry name" value="5'-nuclease"/>
    <property type="match status" value="1"/>
</dbReference>
<name>A0AAV7ME44_PLEWA</name>
<accession>A0AAV7ME44</accession>
<comment type="caution">
    <text evidence="3">The sequence shown here is derived from an EMBL/GenBank/DDBJ whole genome shotgun (WGS) entry which is preliminary data.</text>
</comment>
<organism evidence="3 4">
    <name type="scientific">Pleurodeles waltl</name>
    <name type="common">Iberian ribbed newt</name>
    <dbReference type="NCBI Taxonomy" id="8319"/>
    <lineage>
        <taxon>Eukaryota</taxon>
        <taxon>Metazoa</taxon>
        <taxon>Chordata</taxon>
        <taxon>Craniata</taxon>
        <taxon>Vertebrata</taxon>
        <taxon>Euteleostomi</taxon>
        <taxon>Amphibia</taxon>
        <taxon>Batrachia</taxon>
        <taxon>Caudata</taxon>
        <taxon>Salamandroidea</taxon>
        <taxon>Salamandridae</taxon>
        <taxon>Pleurodelinae</taxon>
        <taxon>Pleurodeles</taxon>
    </lineage>
</organism>
<evidence type="ECO:0000256" key="1">
    <source>
        <dbReference type="ARBA" id="ARBA00007398"/>
    </source>
</evidence>
<feature type="region of interest" description="Disordered" evidence="2">
    <location>
        <begin position="32"/>
        <end position="53"/>
    </location>
</feature>